<dbReference type="Proteomes" id="UP000199513">
    <property type="component" value="Unassembled WGS sequence"/>
</dbReference>
<dbReference type="RefSeq" id="WP_091543948.1">
    <property type="nucleotide sequence ID" value="NZ_FONY01000013.1"/>
</dbReference>
<dbReference type="SUPFAM" id="SSF52266">
    <property type="entry name" value="SGNH hydrolase"/>
    <property type="match status" value="1"/>
</dbReference>
<keyword evidence="6" id="KW-1185">Reference proteome</keyword>
<keyword evidence="2" id="KW-0175">Coiled coil</keyword>
<name>A0A1I2FBD3_9BACT</name>
<dbReference type="GO" id="GO:0001681">
    <property type="term" value="F:sialate O-acetylesterase activity"/>
    <property type="evidence" value="ECO:0007669"/>
    <property type="project" value="InterPro"/>
</dbReference>
<evidence type="ECO:0000256" key="2">
    <source>
        <dbReference type="SAM" id="Coils"/>
    </source>
</evidence>
<evidence type="ECO:0000256" key="3">
    <source>
        <dbReference type="SAM" id="SignalP"/>
    </source>
</evidence>
<dbReference type="OrthoDB" id="9816001at2"/>
<reference evidence="5 6" key="1">
    <citation type="submission" date="2016-10" db="EMBL/GenBank/DDBJ databases">
        <authorList>
            <person name="de Groot N.N."/>
        </authorList>
    </citation>
    <scope>NUCLEOTIDE SEQUENCE [LARGE SCALE GENOMIC DNA]</scope>
    <source>
        <strain>GEY</strain>
        <strain evidence="6">DSM 9560</strain>
    </source>
</reference>
<dbReference type="Gene3D" id="3.40.50.1110">
    <property type="entry name" value="SGNH hydrolase"/>
    <property type="match status" value="1"/>
</dbReference>
<dbReference type="STRING" id="1003.SAMN04488541_101319"/>
<dbReference type="InterPro" id="IPR005181">
    <property type="entry name" value="SASA"/>
</dbReference>
<evidence type="ECO:0000313" key="6">
    <source>
        <dbReference type="Proteomes" id="UP000199513"/>
    </source>
</evidence>
<dbReference type="Gene3D" id="2.60.120.260">
    <property type="entry name" value="Galactose-binding domain-like"/>
    <property type="match status" value="1"/>
</dbReference>
<dbReference type="PANTHER" id="PTHR22901">
    <property type="entry name" value="SIALATE O-ACETYLESTERASE"/>
    <property type="match status" value="1"/>
</dbReference>
<dbReference type="SUPFAM" id="SSF49785">
    <property type="entry name" value="Galactose-binding domain-like"/>
    <property type="match status" value="1"/>
</dbReference>
<feature type="chain" id="PRO_5011555083" evidence="3">
    <location>
        <begin position="22"/>
        <end position="655"/>
    </location>
</feature>
<evidence type="ECO:0000256" key="1">
    <source>
        <dbReference type="ARBA" id="ARBA00022801"/>
    </source>
</evidence>
<feature type="signal peptide" evidence="3">
    <location>
        <begin position="1"/>
        <end position="21"/>
    </location>
</feature>
<gene>
    <name evidence="5" type="ORF">SAMN04488541_101319</name>
</gene>
<keyword evidence="3" id="KW-0732">Signal</keyword>
<protein>
    <submittedName>
        <fullName evidence="5">Sialate O-acetylesterase</fullName>
    </submittedName>
</protein>
<dbReference type="InterPro" id="IPR013783">
    <property type="entry name" value="Ig-like_fold"/>
</dbReference>
<accession>A0A1I2FBD3</accession>
<dbReference type="Gene3D" id="2.60.40.10">
    <property type="entry name" value="Immunoglobulins"/>
    <property type="match status" value="1"/>
</dbReference>
<dbReference type="InterPro" id="IPR036514">
    <property type="entry name" value="SGNH_hydro_sf"/>
</dbReference>
<keyword evidence="1" id="KW-0378">Hydrolase</keyword>
<evidence type="ECO:0000313" key="5">
    <source>
        <dbReference type="EMBL" id="SFF02058.1"/>
    </source>
</evidence>
<dbReference type="GO" id="GO:0005975">
    <property type="term" value="P:carbohydrate metabolic process"/>
    <property type="evidence" value="ECO:0007669"/>
    <property type="project" value="InterPro"/>
</dbReference>
<proteinExistence type="predicted"/>
<dbReference type="AlphaFoldDB" id="A0A1I2FBD3"/>
<organism evidence="5 6">
    <name type="scientific">Thermoflexibacter ruber</name>
    <dbReference type="NCBI Taxonomy" id="1003"/>
    <lineage>
        <taxon>Bacteria</taxon>
        <taxon>Pseudomonadati</taxon>
        <taxon>Bacteroidota</taxon>
        <taxon>Cytophagia</taxon>
        <taxon>Cytophagales</taxon>
        <taxon>Thermoflexibacteraceae</taxon>
        <taxon>Thermoflexibacter</taxon>
    </lineage>
</organism>
<evidence type="ECO:0000259" key="4">
    <source>
        <dbReference type="Pfam" id="PF03629"/>
    </source>
</evidence>
<feature type="coiled-coil region" evidence="2">
    <location>
        <begin position="224"/>
        <end position="251"/>
    </location>
</feature>
<dbReference type="PANTHER" id="PTHR22901:SF0">
    <property type="entry name" value="SIALATE O-ACETYLESTERASE"/>
    <property type="match status" value="1"/>
</dbReference>
<feature type="domain" description="Sialate O-acetylesterase" evidence="4">
    <location>
        <begin position="428"/>
        <end position="534"/>
    </location>
</feature>
<dbReference type="EMBL" id="FONY01000013">
    <property type="protein sequence ID" value="SFF02058.1"/>
    <property type="molecule type" value="Genomic_DNA"/>
</dbReference>
<dbReference type="GO" id="GO:0004553">
    <property type="term" value="F:hydrolase activity, hydrolyzing O-glycosyl compounds"/>
    <property type="evidence" value="ECO:0007669"/>
    <property type="project" value="InterPro"/>
</dbReference>
<dbReference type="InterPro" id="IPR039329">
    <property type="entry name" value="SIAE"/>
</dbReference>
<dbReference type="InterPro" id="IPR008979">
    <property type="entry name" value="Galactose-bd-like_sf"/>
</dbReference>
<sequence length="655" mass="74298">MKKITIYLTLLLFWSDNQSFAKIIMPKIFADGMVLQRDIPVPIWGWADANEKITVTFLGKRYTTKADNNGKWTLKLAEMKAGGAFEMTIQGKEKEAITIKNIMIGEVWIASGQSNMEWKIDWLPYKNTEPSLANFSQIRMFTVPRELSAKPEKDITGGTWQEAVGNNVKDFSAVAYFFAKELYKHYKIPIGIINTSWGGTIAETWISAGAAKQIPDFKAVVEDLERTPDAIEKAKREAEEARKRFEEMVNVKEIGLVEKWWQNDLNTSDWKEMKLPTLWESAGLPNLDGVVWFRKEIEIPEKYLGKDLVLSLGAVDDSDETYFNGEKIGQTMQKYAEARVYKIPANKLKNGKNTLTIRVIDTGGGGGIYGKSEEMFVGLGTERIVELAGNWKYKVGLGENISLPQSFGPNSRPTLLYNAMIYPLVPYAIRGAIWYQGESNAGRAYQYRTVFPALIQDWRNQWKQGDFPFLFVQLANFMKFEDEPKESDWAELREAQTMTLSLPNTGMAVITDIGEANDIHPKNKHDVGKRLALAAKKVAYKEDIIYSSPMYESMQVNGNKIVISFKNIGSGLMVKDRYGYIKGFAIAGEDKKFYWAKAYFDGNKVIVENESINKPVAVRYAWANNPEDANLFSKEGLPVCPFRTDDWQGITYGRK</sequence>
<dbReference type="Pfam" id="PF03629">
    <property type="entry name" value="SASA"/>
    <property type="match status" value="1"/>
</dbReference>